<evidence type="ECO:0000259" key="11">
    <source>
        <dbReference type="PROSITE" id="PS50113"/>
    </source>
</evidence>
<dbReference type="Pfam" id="PF02518">
    <property type="entry name" value="HATPase_c"/>
    <property type="match status" value="1"/>
</dbReference>
<dbReference type="PROSITE" id="PS50109">
    <property type="entry name" value="HIS_KIN"/>
    <property type="match status" value="1"/>
</dbReference>
<organism evidence="12 13">
    <name type="scientific">Candidatus Syntrophocurvum alkaliphilum</name>
    <dbReference type="NCBI Taxonomy" id="2293317"/>
    <lineage>
        <taxon>Bacteria</taxon>
        <taxon>Bacillati</taxon>
        <taxon>Bacillota</taxon>
        <taxon>Clostridia</taxon>
        <taxon>Eubacteriales</taxon>
        <taxon>Syntrophomonadaceae</taxon>
        <taxon>Candidatus Syntrophocurvum</taxon>
    </lineage>
</organism>
<dbReference type="Pfam" id="PF08447">
    <property type="entry name" value="PAS_3"/>
    <property type="match status" value="1"/>
</dbReference>
<dbReference type="GO" id="GO:0000155">
    <property type="term" value="F:phosphorelay sensor kinase activity"/>
    <property type="evidence" value="ECO:0007669"/>
    <property type="project" value="InterPro"/>
</dbReference>
<dbReference type="PRINTS" id="PR00344">
    <property type="entry name" value="BCTRLSENSOR"/>
</dbReference>
<dbReference type="Gene3D" id="3.30.565.10">
    <property type="entry name" value="Histidine kinase-like ATPase, C-terminal domain"/>
    <property type="match status" value="1"/>
</dbReference>
<proteinExistence type="predicted"/>
<evidence type="ECO:0000256" key="4">
    <source>
        <dbReference type="ARBA" id="ARBA00022679"/>
    </source>
</evidence>
<keyword evidence="7" id="KW-0067">ATP-binding</keyword>
<dbReference type="Pfam" id="PF13426">
    <property type="entry name" value="PAS_9"/>
    <property type="match status" value="1"/>
</dbReference>
<dbReference type="OrthoDB" id="505470at2"/>
<dbReference type="InterPro" id="IPR000700">
    <property type="entry name" value="PAS-assoc_C"/>
</dbReference>
<evidence type="ECO:0000256" key="7">
    <source>
        <dbReference type="ARBA" id="ARBA00022840"/>
    </source>
</evidence>
<dbReference type="EMBL" id="CP046457">
    <property type="protein sequence ID" value="QGU00829.1"/>
    <property type="molecule type" value="Genomic_DNA"/>
</dbReference>
<dbReference type="NCBIfam" id="TIGR00229">
    <property type="entry name" value="sensory_box"/>
    <property type="match status" value="3"/>
</dbReference>
<dbReference type="SUPFAM" id="SSF55781">
    <property type="entry name" value="GAF domain-like"/>
    <property type="match status" value="1"/>
</dbReference>
<evidence type="ECO:0000313" key="13">
    <source>
        <dbReference type="Proteomes" id="UP000426444"/>
    </source>
</evidence>
<accession>A0A6I6DJS6</accession>
<dbReference type="Pfam" id="PF08448">
    <property type="entry name" value="PAS_4"/>
    <property type="match status" value="1"/>
</dbReference>
<evidence type="ECO:0000259" key="10">
    <source>
        <dbReference type="PROSITE" id="PS50112"/>
    </source>
</evidence>
<evidence type="ECO:0000256" key="6">
    <source>
        <dbReference type="ARBA" id="ARBA00022777"/>
    </source>
</evidence>
<dbReference type="InterPro" id="IPR035965">
    <property type="entry name" value="PAS-like_dom_sf"/>
</dbReference>
<gene>
    <name evidence="12" type="ORF">SYNTR_2235</name>
</gene>
<dbReference type="SMART" id="SM00388">
    <property type="entry name" value="HisKA"/>
    <property type="match status" value="1"/>
</dbReference>
<dbReference type="RefSeq" id="WP_156204576.1">
    <property type="nucleotide sequence ID" value="NZ_CP046457.1"/>
</dbReference>
<dbReference type="SMART" id="SM00065">
    <property type="entry name" value="GAF"/>
    <property type="match status" value="1"/>
</dbReference>
<feature type="domain" description="PAS" evidence="10">
    <location>
        <begin position="445"/>
        <end position="521"/>
    </location>
</feature>
<dbReference type="PROSITE" id="PS50112">
    <property type="entry name" value="PAS"/>
    <property type="match status" value="3"/>
</dbReference>
<evidence type="ECO:0000256" key="1">
    <source>
        <dbReference type="ARBA" id="ARBA00000085"/>
    </source>
</evidence>
<comment type="catalytic activity">
    <reaction evidence="1">
        <text>ATP + protein L-histidine = ADP + protein N-phospho-L-histidine.</text>
        <dbReference type="EC" id="2.7.13.3"/>
    </reaction>
</comment>
<dbReference type="Proteomes" id="UP000426444">
    <property type="component" value="Chromosome"/>
</dbReference>
<dbReference type="CDD" id="cd00082">
    <property type="entry name" value="HisKA"/>
    <property type="match status" value="1"/>
</dbReference>
<protein>
    <recommendedName>
        <fullName evidence="2">histidine kinase</fullName>
        <ecNumber evidence="2">2.7.13.3</ecNumber>
    </recommendedName>
</protein>
<evidence type="ECO:0000313" key="12">
    <source>
        <dbReference type="EMBL" id="QGU00829.1"/>
    </source>
</evidence>
<feature type="domain" description="PAS" evidence="10">
    <location>
        <begin position="157"/>
        <end position="227"/>
    </location>
</feature>
<name>A0A6I6DJS6_9FIRM</name>
<dbReference type="PANTHER" id="PTHR43065">
    <property type="entry name" value="SENSOR HISTIDINE KINASE"/>
    <property type="match status" value="1"/>
</dbReference>
<evidence type="ECO:0000256" key="8">
    <source>
        <dbReference type="ARBA" id="ARBA00023012"/>
    </source>
</evidence>
<dbReference type="Gene3D" id="1.10.287.130">
    <property type="match status" value="1"/>
</dbReference>
<dbReference type="SMART" id="SM00086">
    <property type="entry name" value="PAC"/>
    <property type="match status" value="3"/>
</dbReference>
<keyword evidence="13" id="KW-1185">Reference proteome</keyword>
<dbReference type="SUPFAM" id="SSF55785">
    <property type="entry name" value="PYP-like sensor domain (PAS domain)"/>
    <property type="match status" value="3"/>
</dbReference>
<keyword evidence="6" id="KW-0418">Kinase</keyword>
<dbReference type="PROSITE" id="PS50113">
    <property type="entry name" value="PAC"/>
    <property type="match status" value="1"/>
</dbReference>
<keyword evidence="4" id="KW-0808">Transferase</keyword>
<keyword evidence="3" id="KW-0597">Phosphoprotein</keyword>
<dbReference type="InterPro" id="IPR013656">
    <property type="entry name" value="PAS_4"/>
</dbReference>
<evidence type="ECO:0000256" key="5">
    <source>
        <dbReference type="ARBA" id="ARBA00022741"/>
    </source>
</evidence>
<dbReference type="Gene3D" id="3.30.450.40">
    <property type="match status" value="1"/>
</dbReference>
<dbReference type="SMART" id="SM00091">
    <property type="entry name" value="PAS"/>
    <property type="match status" value="3"/>
</dbReference>
<dbReference type="CDD" id="cd00130">
    <property type="entry name" value="PAS"/>
    <property type="match status" value="3"/>
</dbReference>
<dbReference type="PANTHER" id="PTHR43065:SF10">
    <property type="entry name" value="PEROXIDE STRESS-ACTIVATED HISTIDINE KINASE MAK3"/>
    <property type="match status" value="1"/>
</dbReference>
<dbReference type="InterPro" id="IPR000014">
    <property type="entry name" value="PAS"/>
</dbReference>
<dbReference type="InterPro" id="IPR003594">
    <property type="entry name" value="HATPase_dom"/>
</dbReference>
<keyword evidence="8" id="KW-0902">Two-component regulatory system</keyword>
<evidence type="ECO:0000256" key="3">
    <source>
        <dbReference type="ARBA" id="ARBA00022553"/>
    </source>
</evidence>
<dbReference type="InterPro" id="IPR005467">
    <property type="entry name" value="His_kinase_dom"/>
</dbReference>
<dbReference type="Pfam" id="PF00512">
    <property type="entry name" value="HisKA"/>
    <property type="match status" value="1"/>
</dbReference>
<dbReference type="GO" id="GO:0005524">
    <property type="term" value="F:ATP binding"/>
    <property type="evidence" value="ECO:0007669"/>
    <property type="project" value="UniProtKB-KW"/>
</dbReference>
<dbReference type="InterPro" id="IPR036097">
    <property type="entry name" value="HisK_dim/P_sf"/>
</dbReference>
<dbReference type="Pfam" id="PF13185">
    <property type="entry name" value="GAF_2"/>
    <property type="match status" value="1"/>
</dbReference>
<dbReference type="InterPro" id="IPR003661">
    <property type="entry name" value="HisK_dim/P_dom"/>
</dbReference>
<dbReference type="Gene3D" id="3.30.450.20">
    <property type="entry name" value="PAS domain"/>
    <property type="match status" value="3"/>
</dbReference>
<dbReference type="InterPro" id="IPR029016">
    <property type="entry name" value="GAF-like_dom_sf"/>
</dbReference>
<dbReference type="SUPFAM" id="SSF47384">
    <property type="entry name" value="Homodimeric domain of signal transducing histidine kinase"/>
    <property type="match status" value="1"/>
</dbReference>
<dbReference type="SUPFAM" id="SSF55874">
    <property type="entry name" value="ATPase domain of HSP90 chaperone/DNA topoisomerase II/histidine kinase"/>
    <property type="match status" value="1"/>
</dbReference>
<dbReference type="InterPro" id="IPR004358">
    <property type="entry name" value="Sig_transdc_His_kin-like_C"/>
</dbReference>
<dbReference type="InterPro" id="IPR003018">
    <property type="entry name" value="GAF"/>
</dbReference>
<feature type="domain" description="PAS" evidence="10">
    <location>
        <begin position="29"/>
        <end position="103"/>
    </location>
</feature>
<evidence type="ECO:0000259" key="9">
    <source>
        <dbReference type="PROSITE" id="PS50109"/>
    </source>
</evidence>
<feature type="domain" description="Histidine kinase" evidence="9">
    <location>
        <begin position="583"/>
        <end position="786"/>
    </location>
</feature>
<dbReference type="InterPro" id="IPR001610">
    <property type="entry name" value="PAC"/>
</dbReference>
<dbReference type="InterPro" id="IPR013655">
    <property type="entry name" value="PAS_fold_3"/>
</dbReference>
<dbReference type="EC" id="2.7.13.3" evidence="2"/>
<reference evidence="13" key="1">
    <citation type="journal article" date="2019" name="Microbiology">
        <title>Complete Genome Sequence of an Uncultured Bacterium of the Candidate Phylum Bipolaricaulota.</title>
        <authorList>
            <person name="Kadnikov V.V."/>
            <person name="Mardanov A.V."/>
            <person name="Beletsky A.V."/>
            <person name="Frank Y.A."/>
            <person name="Karnachuk O.V."/>
            <person name="Ravin N.V."/>
        </authorList>
    </citation>
    <scope>NUCLEOTIDE SEQUENCE [LARGE SCALE GENOMIC DNA]</scope>
</reference>
<dbReference type="AlphaFoldDB" id="A0A6I6DJS6"/>
<evidence type="ECO:0000256" key="2">
    <source>
        <dbReference type="ARBA" id="ARBA00012438"/>
    </source>
</evidence>
<dbReference type="InterPro" id="IPR036890">
    <property type="entry name" value="HATPase_C_sf"/>
</dbReference>
<feature type="domain" description="PAC" evidence="11">
    <location>
        <begin position="106"/>
        <end position="156"/>
    </location>
</feature>
<dbReference type="SMART" id="SM00387">
    <property type="entry name" value="HATPase_c"/>
    <property type="match status" value="1"/>
</dbReference>
<dbReference type="KEGG" id="salq:SYNTR_2235"/>
<sequence length="786" mass="90187">MKCDNYEKTKGLENASIFYDTVSKNKETIIKEYETVFNKTQDALFLLSYTKDENFKFITINAKTEKLLGITQDEICEKTPFEAFESDTAKILTEHYKNCVEQKKTITFEECISFADGNIIFLTTLTPILENDTINYIVGSSKDITKQKKAEIQLMNKSNELERFFSITPDLLCIADTDGNFIKVNKAWEDILGYTKSELEKRTFLEFVHPEDIDATINAISRLADNQTITNFVNRYISKDGSYRYIEWKSQPYKNHYIYAAARDITDNQLLLEKIEKNKERYKSIVKILQYKSESSGDLLNYTLNESITMLNSTYGYIFLYNDSGELFLNSYSDKTIENCFINKDRFTLEHGGIWGEAIRQQKPIIVNNFQAPHPLKKGYPKEHIKLNNFLSIPVINNNNIVAIVGMANKKDDYTEEDAIQLKLLFDSIWDTVIRKEATEALHKEQELLQITLQSISEGVITTTPDGRIVMLNNAAEKITGWQASEANDKDISSILKVVSKDHDKRFEKYKKFVTEDLDNYKILLDKNGNEKVVTYSIQPLNDTKEVNIGYVIVFNDVTNKLLFEKKLANLDRFNLIGEMASSIAHEIRNPMTSVRGYIQLLNSTDEFKDHKECFEIMLNEIDKANNIISEFLTLSKHKMLELKHQNLNNIISSLYPLIVSNASLLDLNVKLELKSIPDIMLDKNEIRKLFLNIVNNALEAMDIGTVTIKTYVEKNSVVLSVTDEGKGIDDIIKDKLFTPFATTKENGTGLGLPICYKIAERHNAIIRFNSDNNGTTFEVVFKDVK</sequence>
<keyword evidence="5" id="KW-0547">Nucleotide-binding</keyword>